<dbReference type="EMBL" id="WBMO01000001">
    <property type="protein sequence ID" value="MDV2476146.1"/>
    <property type="molecule type" value="Genomic_DNA"/>
</dbReference>
<gene>
    <name evidence="8" type="ORF">F8M49_13780</name>
</gene>
<accession>A0ABU3WQ69</accession>
<dbReference type="PROSITE" id="PS51257">
    <property type="entry name" value="PROKAR_LIPOPROTEIN"/>
    <property type="match status" value="1"/>
</dbReference>
<comment type="subcellular location">
    <subcellularLocation>
        <location evidence="1">Membrane</location>
        <topology evidence="1">Lipid-anchor</topology>
    </subcellularLocation>
</comment>
<dbReference type="SUPFAM" id="SSF53850">
    <property type="entry name" value="Periplasmic binding protein-like II"/>
    <property type="match status" value="1"/>
</dbReference>
<keyword evidence="6" id="KW-0449">Lipoprotein</keyword>
<comment type="caution">
    <text evidence="8">The sequence shown here is derived from an EMBL/GenBank/DDBJ whole genome shotgun (WGS) entry which is preliminary data.</text>
</comment>
<organism evidence="8 9">
    <name type="scientific">Rhodococcus zopfii</name>
    <dbReference type="NCBI Taxonomy" id="43772"/>
    <lineage>
        <taxon>Bacteria</taxon>
        <taxon>Bacillati</taxon>
        <taxon>Actinomycetota</taxon>
        <taxon>Actinomycetes</taxon>
        <taxon>Mycobacteriales</taxon>
        <taxon>Nocardiaceae</taxon>
        <taxon>Rhodococcus</taxon>
    </lineage>
</organism>
<reference evidence="8 9" key="1">
    <citation type="submission" date="2019-10" db="EMBL/GenBank/DDBJ databases">
        <title>Draft Genome Assembly of Rhodococcus zopfii DSM44189.</title>
        <authorList>
            <person name="Sutton J.M."/>
            <person name="Akob D.M."/>
            <person name="Bushman T.J."/>
        </authorList>
    </citation>
    <scope>NUCLEOTIDE SEQUENCE [LARGE SCALE GENOMIC DNA]</scope>
    <source>
        <strain evidence="8 9">DSM 44189</strain>
    </source>
</reference>
<name>A0ABU3WQ69_9NOCA</name>
<dbReference type="Proteomes" id="UP001275440">
    <property type="component" value="Unassembled WGS sequence"/>
</dbReference>
<feature type="signal peptide" evidence="7">
    <location>
        <begin position="1"/>
        <end position="30"/>
    </location>
</feature>
<evidence type="ECO:0000313" key="8">
    <source>
        <dbReference type="EMBL" id="MDV2476146.1"/>
    </source>
</evidence>
<evidence type="ECO:0000256" key="6">
    <source>
        <dbReference type="ARBA" id="ARBA00023288"/>
    </source>
</evidence>
<proteinExistence type="inferred from homology"/>
<comment type="similarity">
    <text evidence="2">Belongs to the NlpA lipoprotein family.</text>
</comment>
<keyword evidence="4" id="KW-0472">Membrane</keyword>
<protein>
    <submittedName>
        <fullName evidence="8">ABC transporter substrate-binding protein</fullName>
    </submittedName>
</protein>
<feature type="chain" id="PRO_5046746803" evidence="7">
    <location>
        <begin position="31"/>
        <end position="315"/>
    </location>
</feature>
<dbReference type="InterPro" id="IPR004872">
    <property type="entry name" value="Lipoprotein_NlpA"/>
</dbReference>
<sequence length="315" mass="33658">MKWTDGNNTTRGRSVRAPLAFVLATAIALAGCSSGTEVNYESGSSGDDTLVVHVGVGDDRKILEYVVENLLPDSIDVELVEATDNSNAKIASGEGDLAYFQHIPAFDADVAEHSYDNLNVVSKANVVPYALYSSRWTGIADTEDQVNSGLVEDSVTGSNLPHGSQVVLPSSPTGFARGLYLLQSADLVTLDRPFGGTSTADLTISQANVLDSQRHLSLVGLSYDNYLRSIYENYDAVVLNPRDAETIGLEPAKDALAIEPGPDNPYAHVLVAPSRLAGDHRVLELAHALESPRTAQFLESEFRGTNIPVASAESR</sequence>
<evidence type="ECO:0000256" key="3">
    <source>
        <dbReference type="ARBA" id="ARBA00022729"/>
    </source>
</evidence>
<keyword evidence="9" id="KW-1185">Reference proteome</keyword>
<dbReference type="Pfam" id="PF03180">
    <property type="entry name" value="Lipoprotein_9"/>
    <property type="match status" value="1"/>
</dbReference>
<evidence type="ECO:0000256" key="1">
    <source>
        <dbReference type="ARBA" id="ARBA00004635"/>
    </source>
</evidence>
<evidence type="ECO:0000256" key="7">
    <source>
        <dbReference type="SAM" id="SignalP"/>
    </source>
</evidence>
<dbReference type="PANTHER" id="PTHR30429:SF1">
    <property type="entry name" value="D-METHIONINE-BINDING LIPOPROTEIN METQ-RELATED"/>
    <property type="match status" value="1"/>
</dbReference>
<dbReference type="Gene3D" id="3.40.190.10">
    <property type="entry name" value="Periplasmic binding protein-like II"/>
    <property type="match status" value="2"/>
</dbReference>
<keyword evidence="5" id="KW-0564">Palmitate</keyword>
<evidence type="ECO:0000313" key="9">
    <source>
        <dbReference type="Proteomes" id="UP001275440"/>
    </source>
</evidence>
<evidence type="ECO:0000256" key="4">
    <source>
        <dbReference type="ARBA" id="ARBA00023136"/>
    </source>
</evidence>
<dbReference type="PANTHER" id="PTHR30429">
    <property type="entry name" value="D-METHIONINE-BINDING LIPOPROTEIN METQ"/>
    <property type="match status" value="1"/>
</dbReference>
<evidence type="ECO:0000256" key="5">
    <source>
        <dbReference type="ARBA" id="ARBA00023139"/>
    </source>
</evidence>
<keyword evidence="3 7" id="KW-0732">Signal</keyword>
<evidence type="ECO:0000256" key="2">
    <source>
        <dbReference type="ARBA" id="ARBA00008973"/>
    </source>
</evidence>